<protein>
    <submittedName>
        <fullName evidence="1">Uncharacterized protein</fullName>
    </submittedName>
</protein>
<dbReference type="EMBL" id="BSYO01000033">
    <property type="protein sequence ID" value="GMH27824.1"/>
    <property type="molecule type" value="Genomic_DNA"/>
</dbReference>
<keyword evidence="2" id="KW-1185">Reference proteome</keyword>
<proteinExistence type="predicted"/>
<dbReference type="AlphaFoldDB" id="A0AAD3Y5B0"/>
<accession>A0AAD3Y5B0</accession>
<sequence>MDERMRGIGSSLGGWPLPCLPQSSMSWRMVSMQAMSPCPPARASRELEAEEPIEQVFTPTSVQHGVLFVTRALFEELVSGPSAALVEVTPDDM</sequence>
<comment type="caution">
    <text evidence="1">The sequence shown here is derived from an EMBL/GenBank/DDBJ whole genome shotgun (WGS) entry which is preliminary data.</text>
</comment>
<dbReference type="Proteomes" id="UP001279734">
    <property type="component" value="Unassembled WGS sequence"/>
</dbReference>
<evidence type="ECO:0000313" key="2">
    <source>
        <dbReference type="Proteomes" id="UP001279734"/>
    </source>
</evidence>
<evidence type="ECO:0000313" key="1">
    <source>
        <dbReference type="EMBL" id="GMH27824.1"/>
    </source>
</evidence>
<organism evidence="1 2">
    <name type="scientific">Nepenthes gracilis</name>
    <name type="common">Slender pitcher plant</name>
    <dbReference type="NCBI Taxonomy" id="150966"/>
    <lineage>
        <taxon>Eukaryota</taxon>
        <taxon>Viridiplantae</taxon>
        <taxon>Streptophyta</taxon>
        <taxon>Embryophyta</taxon>
        <taxon>Tracheophyta</taxon>
        <taxon>Spermatophyta</taxon>
        <taxon>Magnoliopsida</taxon>
        <taxon>eudicotyledons</taxon>
        <taxon>Gunneridae</taxon>
        <taxon>Pentapetalae</taxon>
        <taxon>Caryophyllales</taxon>
        <taxon>Nepenthaceae</taxon>
        <taxon>Nepenthes</taxon>
    </lineage>
</organism>
<gene>
    <name evidence="1" type="ORF">Nepgr_029667</name>
</gene>
<reference evidence="1" key="1">
    <citation type="submission" date="2023-05" db="EMBL/GenBank/DDBJ databases">
        <title>Nepenthes gracilis genome sequencing.</title>
        <authorList>
            <person name="Fukushima K."/>
        </authorList>
    </citation>
    <scope>NUCLEOTIDE SEQUENCE</scope>
    <source>
        <strain evidence="1">SING2019-196</strain>
    </source>
</reference>
<name>A0AAD3Y5B0_NEPGR</name>